<dbReference type="EMBL" id="CP011034">
    <property type="protein sequence ID" value="ALS33858.1"/>
    <property type="molecule type" value="Genomic_DNA"/>
</dbReference>
<dbReference type="Proteomes" id="UP000065261">
    <property type="component" value="Chromosome I"/>
</dbReference>
<protein>
    <submittedName>
        <fullName evidence="1">Uncharacterized protein</fullName>
    </submittedName>
</protein>
<evidence type="ECO:0000313" key="2">
    <source>
        <dbReference type="Proteomes" id="UP000065261"/>
    </source>
</evidence>
<accession>A0A0U2X4Z9</accession>
<proteinExistence type="predicted"/>
<organism evidence="1">
    <name type="scientific">Pseudoalteromonas translucida KMM 520</name>
    <dbReference type="NCBI Taxonomy" id="1315283"/>
    <lineage>
        <taxon>Bacteria</taxon>
        <taxon>Pseudomonadati</taxon>
        <taxon>Pseudomonadota</taxon>
        <taxon>Gammaproteobacteria</taxon>
        <taxon>Alteromonadales</taxon>
        <taxon>Pseudoalteromonadaceae</taxon>
        <taxon>Pseudoalteromonas</taxon>
    </lineage>
</organism>
<name>A0A0U2X4Z9_9GAMM</name>
<reference evidence="1 2" key="1">
    <citation type="submission" date="2015-03" db="EMBL/GenBank/DDBJ databases">
        <authorList>
            <person name="Murphy D."/>
        </authorList>
    </citation>
    <scope>NUCLEOTIDE SEQUENCE [LARGE SCALE GENOMIC DNA]</scope>
    <source>
        <strain evidence="1 2">KMM 520</strain>
    </source>
</reference>
<evidence type="ECO:0000313" key="1">
    <source>
        <dbReference type="EMBL" id="ALS33858.1"/>
    </source>
</evidence>
<dbReference type="AlphaFoldDB" id="A0A0U2X4Z9"/>
<gene>
    <name evidence="1" type="ORF">PTRA_a2808</name>
</gene>
<dbReference type="KEGG" id="ptn:PTRA_a2808"/>
<sequence length="38" mass="4459">MGQQSMLTLDVLFEHSSRVLLKYAPMLARFKAEDKYLQ</sequence>